<gene>
    <name evidence="2" type="ORF">FGO68_gene2136</name>
</gene>
<evidence type="ECO:0000313" key="3">
    <source>
        <dbReference type="Proteomes" id="UP000785679"/>
    </source>
</evidence>
<accession>A0A8J8T7I5</accession>
<proteinExistence type="predicted"/>
<dbReference type="AlphaFoldDB" id="A0A8J8T7I5"/>
<evidence type="ECO:0000256" key="1">
    <source>
        <dbReference type="SAM" id="MobiDB-lite"/>
    </source>
</evidence>
<comment type="caution">
    <text evidence="2">The sequence shown here is derived from an EMBL/GenBank/DDBJ whole genome shotgun (WGS) entry which is preliminary data.</text>
</comment>
<feature type="region of interest" description="Disordered" evidence="1">
    <location>
        <begin position="1"/>
        <end position="54"/>
    </location>
</feature>
<feature type="compositionally biased region" description="Low complexity" evidence="1">
    <location>
        <begin position="44"/>
        <end position="54"/>
    </location>
</feature>
<dbReference type="Proteomes" id="UP000785679">
    <property type="component" value="Unassembled WGS sequence"/>
</dbReference>
<evidence type="ECO:0000313" key="2">
    <source>
        <dbReference type="EMBL" id="TNV84575.1"/>
    </source>
</evidence>
<feature type="region of interest" description="Disordered" evidence="1">
    <location>
        <begin position="86"/>
        <end position="127"/>
    </location>
</feature>
<feature type="compositionally biased region" description="Low complexity" evidence="1">
    <location>
        <begin position="90"/>
        <end position="104"/>
    </location>
</feature>
<keyword evidence="3" id="KW-1185">Reference proteome</keyword>
<feature type="compositionally biased region" description="Polar residues" evidence="1">
    <location>
        <begin position="1"/>
        <end position="11"/>
    </location>
</feature>
<sequence length="144" mass="16172">MESQTSTSVSSLKAMFEKKGNDAPQIPVRRSTVAAPKGAPLGGASSVQAAAQQQLKHPLSHQFLASSQSLRRNQLHQASSLSQWLRISQSPRKSTLPPLLLSRPRQSKHPQLKASHLHQSQLNRNKRRRYLSYLQTAMMKKMRK</sequence>
<dbReference type="EMBL" id="RRYP01002623">
    <property type="protein sequence ID" value="TNV84575.1"/>
    <property type="molecule type" value="Genomic_DNA"/>
</dbReference>
<reference evidence="2" key="1">
    <citation type="submission" date="2019-06" db="EMBL/GenBank/DDBJ databases">
        <authorList>
            <person name="Zheng W."/>
        </authorList>
    </citation>
    <scope>NUCLEOTIDE SEQUENCE</scope>
    <source>
        <strain evidence="2">QDHG01</strain>
    </source>
</reference>
<organism evidence="2 3">
    <name type="scientific">Halteria grandinella</name>
    <dbReference type="NCBI Taxonomy" id="5974"/>
    <lineage>
        <taxon>Eukaryota</taxon>
        <taxon>Sar</taxon>
        <taxon>Alveolata</taxon>
        <taxon>Ciliophora</taxon>
        <taxon>Intramacronucleata</taxon>
        <taxon>Spirotrichea</taxon>
        <taxon>Stichotrichia</taxon>
        <taxon>Sporadotrichida</taxon>
        <taxon>Halteriidae</taxon>
        <taxon>Halteria</taxon>
    </lineage>
</organism>
<protein>
    <submittedName>
        <fullName evidence="2">Uncharacterized protein</fullName>
    </submittedName>
</protein>
<name>A0A8J8T7I5_HALGN</name>